<dbReference type="PANTHER" id="PTHR24228:SF74">
    <property type="entry name" value="G-PROTEIN COUPLED RECEPTORS FAMILY 1 PROFILE DOMAIN-CONTAINING PROTEIN"/>
    <property type="match status" value="1"/>
</dbReference>
<keyword evidence="12" id="KW-1185">Reference proteome</keyword>
<evidence type="ECO:0000256" key="10">
    <source>
        <dbReference type="SAM" id="Phobius"/>
    </source>
</evidence>
<comment type="subcellular location">
    <subcellularLocation>
        <location evidence="1">Cell membrane</location>
        <topology evidence="1">Multi-pass membrane protein</topology>
    </subcellularLocation>
</comment>
<dbReference type="InterPro" id="IPR017452">
    <property type="entry name" value="GPCR_Rhodpsn_7TM"/>
</dbReference>
<evidence type="ECO:0000256" key="4">
    <source>
        <dbReference type="ARBA" id="ARBA00022989"/>
    </source>
</evidence>
<comment type="similarity">
    <text evidence="9">Belongs to the G-protein coupled receptor 1 family.</text>
</comment>
<feature type="transmembrane region" description="Helical" evidence="10">
    <location>
        <begin position="262"/>
        <end position="285"/>
    </location>
</feature>
<keyword evidence="6 10" id="KW-0472">Membrane</keyword>
<feature type="transmembrane region" description="Helical" evidence="10">
    <location>
        <begin position="232"/>
        <end position="256"/>
    </location>
</feature>
<keyword evidence="3 9" id="KW-0812">Transmembrane</keyword>
<reference evidence="13" key="1">
    <citation type="submission" date="2025-08" db="UniProtKB">
        <authorList>
            <consortium name="RefSeq"/>
        </authorList>
    </citation>
    <scope>IDENTIFICATION</scope>
    <source>
        <tissue evidence="13">Testes</tissue>
    </source>
</reference>
<accession>A0ABM0LTW2</accession>
<evidence type="ECO:0000256" key="7">
    <source>
        <dbReference type="ARBA" id="ARBA00023170"/>
    </source>
</evidence>
<dbReference type="SUPFAM" id="SSF81321">
    <property type="entry name" value="Family A G protein-coupled receptor-like"/>
    <property type="match status" value="1"/>
</dbReference>
<evidence type="ECO:0000313" key="12">
    <source>
        <dbReference type="Proteomes" id="UP000694865"/>
    </source>
</evidence>
<keyword evidence="2" id="KW-1003">Cell membrane</keyword>
<evidence type="ECO:0000256" key="1">
    <source>
        <dbReference type="ARBA" id="ARBA00004651"/>
    </source>
</evidence>
<dbReference type="PANTHER" id="PTHR24228">
    <property type="entry name" value="B2 BRADYKININ RECEPTOR/ANGIOTENSIN II RECEPTOR"/>
    <property type="match status" value="1"/>
</dbReference>
<feature type="transmembrane region" description="Helical" evidence="10">
    <location>
        <begin position="136"/>
        <end position="154"/>
    </location>
</feature>
<keyword evidence="8 9" id="KW-0807">Transducer</keyword>
<dbReference type="InterPro" id="IPR000276">
    <property type="entry name" value="GPCR_Rhodpsn"/>
</dbReference>
<evidence type="ECO:0000256" key="5">
    <source>
        <dbReference type="ARBA" id="ARBA00023040"/>
    </source>
</evidence>
<evidence type="ECO:0000259" key="11">
    <source>
        <dbReference type="PROSITE" id="PS50262"/>
    </source>
</evidence>
<sequence>MYNVSINASISISAEESVLWTAASILLLFGLFGTVGNIFVIIAFLHNKHLRTLRYVLVVNLSLSDLLVLIVTILPVCTAYLAGSWIFGLALCKLQLYILSLCTFVTLQTISITAVHRCLMVTNKALYNSITTRKSMTVLIVAVWMIAVVPIIVIKDNVQYSTNKLHCVSVVLMREPIMAILIGILNVTVFASYLLIAFRIRQCNMTVATGTGRLQVHPSVIAFHELQLLKTVFVVFVVLIGGYLPMAVVRGIAINFQVPHDVIVIIYTNHLVLVYCLNPLIYAIFNVRLRRAFLKIMCIKQHTIGVAVVYQERNTSKNLNPAQPASRRVTFGDVVIEEHL</sequence>
<feature type="transmembrane region" description="Helical" evidence="10">
    <location>
        <begin position="177"/>
        <end position="196"/>
    </location>
</feature>
<feature type="transmembrane region" description="Helical" evidence="10">
    <location>
        <begin position="66"/>
        <end position="88"/>
    </location>
</feature>
<dbReference type="SMART" id="SM01381">
    <property type="entry name" value="7TM_GPCR_Srsx"/>
    <property type="match status" value="1"/>
</dbReference>
<evidence type="ECO:0000256" key="3">
    <source>
        <dbReference type="ARBA" id="ARBA00022692"/>
    </source>
</evidence>
<organism evidence="12 13">
    <name type="scientific">Saccoglossus kowalevskii</name>
    <name type="common">Acorn worm</name>
    <dbReference type="NCBI Taxonomy" id="10224"/>
    <lineage>
        <taxon>Eukaryota</taxon>
        <taxon>Metazoa</taxon>
        <taxon>Hemichordata</taxon>
        <taxon>Enteropneusta</taxon>
        <taxon>Harrimaniidae</taxon>
        <taxon>Saccoglossus</taxon>
    </lineage>
</organism>
<evidence type="ECO:0000256" key="6">
    <source>
        <dbReference type="ARBA" id="ARBA00023136"/>
    </source>
</evidence>
<evidence type="ECO:0000256" key="2">
    <source>
        <dbReference type="ARBA" id="ARBA00022475"/>
    </source>
</evidence>
<dbReference type="Proteomes" id="UP000694865">
    <property type="component" value="Unplaced"/>
</dbReference>
<dbReference type="RefSeq" id="XP_006811203.1">
    <property type="nucleotide sequence ID" value="XM_006811140.1"/>
</dbReference>
<feature type="transmembrane region" description="Helical" evidence="10">
    <location>
        <begin position="20"/>
        <end position="45"/>
    </location>
</feature>
<keyword evidence="7 9" id="KW-0675">Receptor</keyword>
<name>A0ABM0LTW2_SACKO</name>
<dbReference type="Pfam" id="PF00001">
    <property type="entry name" value="7tm_1"/>
    <property type="match status" value="1"/>
</dbReference>
<dbReference type="PRINTS" id="PR00237">
    <property type="entry name" value="GPCRRHODOPSN"/>
</dbReference>
<keyword evidence="5 9" id="KW-0297">G-protein coupled receptor</keyword>
<protein>
    <submittedName>
        <fullName evidence="13">Allatostatin-A receptor-like</fullName>
    </submittedName>
</protein>
<dbReference type="CDD" id="cd00637">
    <property type="entry name" value="7tm_classA_rhodopsin-like"/>
    <property type="match status" value="1"/>
</dbReference>
<evidence type="ECO:0000313" key="13">
    <source>
        <dbReference type="RefSeq" id="XP_006811203.1"/>
    </source>
</evidence>
<evidence type="ECO:0000256" key="8">
    <source>
        <dbReference type="ARBA" id="ARBA00023224"/>
    </source>
</evidence>
<keyword evidence="4 10" id="KW-1133">Transmembrane helix</keyword>
<gene>
    <name evidence="13" type="primary">LOC102807540</name>
</gene>
<feature type="domain" description="G-protein coupled receptors family 1 profile" evidence="11">
    <location>
        <begin position="36"/>
        <end position="282"/>
    </location>
</feature>
<evidence type="ECO:0000256" key="9">
    <source>
        <dbReference type="RuleBase" id="RU000688"/>
    </source>
</evidence>
<dbReference type="PROSITE" id="PS00237">
    <property type="entry name" value="G_PROTEIN_RECEP_F1_1"/>
    <property type="match status" value="1"/>
</dbReference>
<dbReference type="GeneID" id="102807540"/>
<proteinExistence type="inferred from homology"/>
<dbReference type="PROSITE" id="PS50262">
    <property type="entry name" value="G_PROTEIN_RECEP_F1_2"/>
    <property type="match status" value="1"/>
</dbReference>
<feature type="transmembrane region" description="Helical" evidence="10">
    <location>
        <begin position="94"/>
        <end position="115"/>
    </location>
</feature>
<dbReference type="Gene3D" id="1.20.1070.10">
    <property type="entry name" value="Rhodopsin 7-helix transmembrane proteins"/>
    <property type="match status" value="1"/>
</dbReference>